<keyword evidence="1 3" id="KW-0963">Cytoplasm</keyword>
<sequence>MKITITGRKVNLRDHFKELAVKKLSRFDRIFDEDAEAKVVVTVLKNRQTVEITVHSKGMIYRAEATAEEMNDALDDVIGALSSQIRRNKTRLEKRIHFSGLDEDFQVPDDLEESEQYKIVRTKRFCVKPMSVEEAILQMNLLEHQFFMFRNQEDNQINVVYKRRDGNYGLLTPDAE</sequence>
<evidence type="ECO:0000313" key="5">
    <source>
        <dbReference type="EMBL" id="MVB10338.1"/>
    </source>
</evidence>
<comment type="caution">
    <text evidence="5">The sequence shown here is derived from an EMBL/GenBank/DDBJ whole genome shotgun (WGS) entry which is preliminary data.</text>
</comment>
<dbReference type="OrthoDB" id="9794975at2"/>
<feature type="domain" description="Sigma 54 modulation/S30EA ribosomal protein C-terminal" evidence="4">
    <location>
        <begin position="115"/>
        <end position="170"/>
    </location>
</feature>
<dbReference type="FunFam" id="3.30.505.50:FF:000001">
    <property type="entry name" value="Ribosome hibernation promoting factor"/>
    <property type="match status" value="1"/>
</dbReference>
<evidence type="ECO:0000313" key="6">
    <source>
        <dbReference type="Proteomes" id="UP000469440"/>
    </source>
</evidence>
<dbReference type="CDD" id="cd00552">
    <property type="entry name" value="RaiA"/>
    <property type="match status" value="1"/>
</dbReference>
<dbReference type="InterPro" id="IPR034694">
    <property type="entry name" value="HPF_long/plastid"/>
</dbReference>
<proteinExistence type="inferred from homology"/>
<comment type="subcellular location">
    <subcellularLocation>
        <location evidence="3">Cytoplasm</location>
    </subcellularLocation>
</comment>
<dbReference type="InterPro" id="IPR050574">
    <property type="entry name" value="HPF/YfiA_ribosome-assoc"/>
</dbReference>
<accession>A0A6N8HXF1</accession>
<gene>
    <name evidence="5" type="primary">yvyD</name>
    <name evidence="3" type="synonym">hpf</name>
    <name evidence="5" type="ORF">CAFE_10210</name>
</gene>
<dbReference type="Gene3D" id="3.30.505.50">
    <property type="entry name" value="Sigma 54 modulation/S30EA ribosomal protein, C-terminal domain"/>
    <property type="match status" value="1"/>
</dbReference>
<evidence type="ECO:0000256" key="1">
    <source>
        <dbReference type="ARBA" id="ARBA00022490"/>
    </source>
</evidence>
<dbReference type="GO" id="GO:0043024">
    <property type="term" value="F:ribosomal small subunit binding"/>
    <property type="evidence" value="ECO:0007669"/>
    <property type="project" value="TreeGrafter"/>
</dbReference>
<reference evidence="5 6" key="1">
    <citation type="submission" date="2019-09" db="EMBL/GenBank/DDBJ databases">
        <title>Genome sequence of Clostridium sp. EA1.</title>
        <authorList>
            <person name="Poehlein A."/>
            <person name="Bengelsdorf F.R."/>
            <person name="Daniel R."/>
        </authorList>
    </citation>
    <scope>NUCLEOTIDE SEQUENCE [LARGE SCALE GENOMIC DNA]</scope>
    <source>
        <strain evidence="5 6">EA1</strain>
    </source>
</reference>
<dbReference type="Proteomes" id="UP000469440">
    <property type="component" value="Unassembled WGS sequence"/>
</dbReference>
<keyword evidence="6" id="KW-1185">Reference proteome</keyword>
<dbReference type="Pfam" id="PF02482">
    <property type="entry name" value="Ribosomal_S30AE"/>
    <property type="match status" value="1"/>
</dbReference>
<dbReference type="InterPro" id="IPR038416">
    <property type="entry name" value="Ribosom_S30AE_C_sf"/>
</dbReference>
<dbReference type="SUPFAM" id="SSF69754">
    <property type="entry name" value="Ribosome binding protein Y (YfiA homologue)"/>
    <property type="match status" value="1"/>
</dbReference>
<comment type="similarity">
    <text evidence="3">Belongs to the HPF/YfiA ribosome-associated protein family. Long HPF subfamily.</text>
</comment>
<dbReference type="InterPro" id="IPR036567">
    <property type="entry name" value="RHF-like"/>
</dbReference>
<comment type="subunit">
    <text evidence="3">Interacts with 100S ribosomes.</text>
</comment>
<evidence type="ECO:0000256" key="2">
    <source>
        <dbReference type="ARBA" id="ARBA00022845"/>
    </source>
</evidence>
<dbReference type="Gene3D" id="3.30.160.100">
    <property type="entry name" value="Ribosome hibernation promotion factor-like"/>
    <property type="match status" value="1"/>
</dbReference>
<dbReference type="InterPro" id="IPR003489">
    <property type="entry name" value="RHF/RaiA"/>
</dbReference>
<dbReference type="PANTHER" id="PTHR33231">
    <property type="entry name" value="30S RIBOSOMAL PROTEIN"/>
    <property type="match status" value="1"/>
</dbReference>
<evidence type="ECO:0000256" key="3">
    <source>
        <dbReference type="HAMAP-Rule" id="MF_00839"/>
    </source>
</evidence>
<comment type="function">
    <text evidence="3">Required for dimerization of active 70S ribosomes into 100S ribosomes in stationary phase; 100S ribosomes are translationally inactive and sometimes present during exponential growth.</text>
</comment>
<organism evidence="5 6">
    <name type="scientific">Caproicibacter fermentans</name>
    <dbReference type="NCBI Taxonomy" id="2576756"/>
    <lineage>
        <taxon>Bacteria</taxon>
        <taxon>Bacillati</taxon>
        <taxon>Bacillota</taxon>
        <taxon>Clostridia</taxon>
        <taxon>Eubacteriales</taxon>
        <taxon>Acutalibacteraceae</taxon>
        <taxon>Caproicibacter</taxon>
    </lineage>
</organism>
<dbReference type="Pfam" id="PF16321">
    <property type="entry name" value="Ribosom_S30AE_C"/>
    <property type="match status" value="1"/>
</dbReference>
<dbReference type="InterPro" id="IPR032528">
    <property type="entry name" value="Ribosom_S30AE_C"/>
</dbReference>
<dbReference type="AlphaFoldDB" id="A0A6N8HXF1"/>
<dbReference type="GO" id="GO:0022627">
    <property type="term" value="C:cytosolic small ribosomal subunit"/>
    <property type="evidence" value="ECO:0007669"/>
    <property type="project" value="TreeGrafter"/>
</dbReference>
<protein>
    <recommendedName>
        <fullName evidence="3">Ribosome hibernation promoting factor</fullName>
        <shortName evidence="3">HPF</shortName>
    </recommendedName>
</protein>
<dbReference type="RefSeq" id="WP_156990006.1">
    <property type="nucleotide sequence ID" value="NZ_VWXL01000026.1"/>
</dbReference>
<dbReference type="HAMAP" id="MF_00839">
    <property type="entry name" value="HPF"/>
    <property type="match status" value="1"/>
</dbReference>
<dbReference type="NCBIfam" id="TIGR00741">
    <property type="entry name" value="yfiA"/>
    <property type="match status" value="1"/>
</dbReference>
<dbReference type="EMBL" id="VWXL01000026">
    <property type="protein sequence ID" value="MVB10338.1"/>
    <property type="molecule type" value="Genomic_DNA"/>
</dbReference>
<evidence type="ECO:0000259" key="4">
    <source>
        <dbReference type="Pfam" id="PF16321"/>
    </source>
</evidence>
<keyword evidence="2 3" id="KW-0810">Translation regulation</keyword>
<dbReference type="GO" id="GO:0045900">
    <property type="term" value="P:negative regulation of translational elongation"/>
    <property type="evidence" value="ECO:0007669"/>
    <property type="project" value="TreeGrafter"/>
</dbReference>
<dbReference type="PANTHER" id="PTHR33231:SF1">
    <property type="entry name" value="30S RIBOSOMAL PROTEIN"/>
    <property type="match status" value="1"/>
</dbReference>
<name>A0A6N8HXF1_9FIRM</name>